<protein>
    <recommendedName>
        <fullName evidence="4">Alcohol dehydrogenase-like C-terminal domain-containing protein</fullName>
    </recommendedName>
</protein>
<feature type="region of interest" description="Disordered" evidence="1">
    <location>
        <begin position="158"/>
        <end position="211"/>
    </location>
</feature>
<gene>
    <name evidence="2" type="ORF">WOLCODRAFT_167666</name>
</gene>
<organism evidence="2 3">
    <name type="scientific">Wolfiporia cocos (strain MD-104)</name>
    <name type="common">Brown rot fungus</name>
    <dbReference type="NCBI Taxonomy" id="742152"/>
    <lineage>
        <taxon>Eukaryota</taxon>
        <taxon>Fungi</taxon>
        <taxon>Dikarya</taxon>
        <taxon>Basidiomycota</taxon>
        <taxon>Agaricomycotina</taxon>
        <taxon>Agaricomycetes</taxon>
        <taxon>Polyporales</taxon>
        <taxon>Phaeolaceae</taxon>
        <taxon>Wolfiporia</taxon>
    </lineage>
</organism>
<reference evidence="2 3" key="1">
    <citation type="journal article" date="2012" name="Science">
        <title>The Paleozoic origin of enzymatic lignin decomposition reconstructed from 31 fungal genomes.</title>
        <authorList>
            <person name="Floudas D."/>
            <person name="Binder M."/>
            <person name="Riley R."/>
            <person name="Barry K."/>
            <person name="Blanchette R.A."/>
            <person name="Henrissat B."/>
            <person name="Martinez A.T."/>
            <person name="Otillar R."/>
            <person name="Spatafora J.W."/>
            <person name="Yadav J.S."/>
            <person name="Aerts A."/>
            <person name="Benoit I."/>
            <person name="Boyd A."/>
            <person name="Carlson A."/>
            <person name="Copeland A."/>
            <person name="Coutinho P.M."/>
            <person name="de Vries R.P."/>
            <person name="Ferreira P."/>
            <person name="Findley K."/>
            <person name="Foster B."/>
            <person name="Gaskell J."/>
            <person name="Glotzer D."/>
            <person name="Gorecki P."/>
            <person name="Heitman J."/>
            <person name="Hesse C."/>
            <person name="Hori C."/>
            <person name="Igarashi K."/>
            <person name="Jurgens J.A."/>
            <person name="Kallen N."/>
            <person name="Kersten P."/>
            <person name="Kohler A."/>
            <person name="Kuees U."/>
            <person name="Kumar T.K.A."/>
            <person name="Kuo A."/>
            <person name="LaButti K."/>
            <person name="Larrondo L.F."/>
            <person name="Lindquist E."/>
            <person name="Ling A."/>
            <person name="Lombard V."/>
            <person name="Lucas S."/>
            <person name="Lundell T."/>
            <person name="Martin R."/>
            <person name="McLaughlin D.J."/>
            <person name="Morgenstern I."/>
            <person name="Morin E."/>
            <person name="Murat C."/>
            <person name="Nagy L.G."/>
            <person name="Nolan M."/>
            <person name="Ohm R.A."/>
            <person name="Patyshakuliyeva A."/>
            <person name="Rokas A."/>
            <person name="Ruiz-Duenas F.J."/>
            <person name="Sabat G."/>
            <person name="Salamov A."/>
            <person name="Samejima M."/>
            <person name="Schmutz J."/>
            <person name="Slot J.C."/>
            <person name="St John F."/>
            <person name="Stenlid J."/>
            <person name="Sun H."/>
            <person name="Sun S."/>
            <person name="Syed K."/>
            <person name="Tsang A."/>
            <person name="Wiebenga A."/>
            <person name="Young D."/>
            <person name="Pisabarro A."/>
            <person name="Eastwood D.C."/>
            <person name="Martin F."/>
            <person name="Cullen D."/>
            <person name="Grigoriev I.V."/>
            <person name="Hibbett D.S."/>
        </authorList>
    </citation>
    <scope>NUCLEOTIDE SEQUENCE [LARGE SCALE GENOMIC DNA]</scope>
    <source>
        <strain evidence="2 3">MD-104</strain>
    </source>
</reference>
<proteinExistence type="predicted"/>
<dbReference type="PANTHER" id="PTHR43205">
    <property type="entry name" value="PROSTAGLANDIN REDUCTASE"/>
    <property type="match status" value="1"/>
</dbReference>
<dbReference type="AlphaFoldDB" id="A0A2H3JJA6"/>
<name>A0A2H3JJA6_WOLCO</name>
<evidence type="ECO:0000313" key="2">
    <source>
        <dbReference type="EMBL" id="PCH38859.1"/>
    </source>
</evidence>
<evidence type="ECO:0008006" key="4">
    <source>
        <dbReference type="Google" id="ProtNLM"/>
    </source>
</evidence>
<dbReference type="PANTHER" id="PTHR43205:SF7">
    <property type="entry name" value="PROSTAGLANDIN REDUCTASE 1"/>
    <property type="match status" value="1"/>
</dbReference>
<dbReference type="Gene3D" id="3.90.180.10">
    <property type="entry name" value="Medium-chain alcohol dehydrogenases, catalytic domain"/>
    <property type="match status" value="1"/>
</dbReference>
<sequence length="396" mass="44362">MHAWDFVRAPPRLAPRTRAIDDVGRRVQPSQQYFVVLPADTEKLTVLKNEEGLQWSVYFGVGGMTGACSLRSHRRLYRWLEPWQPPTETPVHRAWLHAVIPFQSRSPRRDPIFPSHFPRSRSLARPSPYIGQIVHHAWREHSQAKPVCPSPLLHSPCAADKARRARPSSSSQAQAPSARKDLLHAAPRPVPSHANPVQDGHSYREAAGPEGAGSEEKVAFIKSLGADVAFNYKTERTRDALARAGPFDMCVRAFCVLAFCVLAGRADKCAEDTGRNRRGDARRGVGRRAVHLMSSPSSPVPQECSMISAYNGEEPYHVKNLLLIVGKQLKLSGFIVMWLHENHLAHFYEMFPRRVKEGKIKYTEDATRGLERAGHTIVDVQTGWNKGKSVMIVSEE</sequence>
<dbReference type="EMBL" id="KB467943">
    <property type="protein sequence ID" value="PCH38859.1"/>
    <property type="molecule type" value="Genomic_DNA"/>
</dbReference>
<dbReference type="Proteomes" id="UP000218811">
    <property type="component" value="Unassembled WGS sequence"/>
</dbReference>
<dbReference type="Gene3D" id="3.40.50.720">
    <property type="entry name" value="NAD(P)-binding Rossmann-like Domain"/>
    <property type="match status" value="2"/>
</dbReference>
<dbReference type="GO" id="GO:0016628">
    <property type="term" value="F:oxidoreductase activity, acting on the CH-CH group of donors, NAD or NADP as acceptor"/>
    <property type="evidence" value="ECO:0007669"/>
    <property type="project" value="InterPro"/>
</dbReference>
<evidence type="ECO:0000313" key="3">
    <source>
        <dbReference type="Proteomes" id="UP000218811"/>
    </source>
</evidence>
<accession>A0A2H3JJA6</accession>
<keyword evidence="3" id="KW-1185">Reference proteome</keyword>
<evidence type="ECO:0000256" key="1">
    <source>
        <dbReference type="SAM" id="MobiDB-lite"/>
    </source>
</evidence>
<dbReference type="InterPro" id="IPR045010">
    <property type="entry name" value="MDR_fam"/>
</dbReference>
<feature type="compositionally biased region" description="Low complexity" evidence="1">
    <location>
        <begin position="167"/>
        <end position="177"/>
    </location>
</feature>
<dbReference type="OrthoDB" id="809632at2759"/>